<reference evidence="1" key="1">
    <citation type="journal article" date="2023" name="G3 (Bethesda)">
        <title>Whole genome assemblies of Zophobas morio and Tenebrio molitor.</title>
        <authorList>
            <person name="Kaur S."/>
            <person name="Stinson S.A."/>
            <person name="diCenzo G.C."/>
        </authorList>
    </citation>
    <scope>NUCLEOTIDE SEQUENCE</scope>
    <source>
        <strain evidence="1">QUZm001</strain>
    </source>
</reference>
<accession>A0AA38HTU6</accession>
<organism evidence="1 2">
    <name type="scientific">Zophobas morio</name>
    <dbReference type="NCBI Taxonomy" id="2755281"/>
    <lineage>
        <taxon>Eukaryota</taxon>
        <taxon>Metazoa</taxon>
        <taxon>Ecdysozoa</taxon>
        <taxon>Arthropoda</taxon>
        <taxon>Hexapoda</taxon>
        <taxon>Insecta</taxon>
        <taxon>Pterygota</taxon>
        <taxon>Neoptera</taxon>
        <taxon>Endopterygota</taxon>
        <taxon>Coleoptera</taxon>
        <taxon>Polyphaga</taxon>
        <taxon>Cucujiformia</taxon>
        <taxon>Tenebrionidae</taxon>
        <taxon>Zophobas</taxon>
    </lineage>
</organism>
<keyword evidence="2" id="KW-1185">Reference proteome</keyword>
<gene>
    <name evidence="1" type="ORF">Zmor_026040</name>
</gene>
<proteinExistence type="predicted"/>
<dbReference type="AlphaFoldDB" id="A0AA38HTU6"/>
<protein>
    <submittedName>
        <fullName evidence="1">Uncharacterized protein</fullName>
    </submittedName>
</protein>
<comment type="caution">
    <text evidence="1">The sequence shown here is derived from an EMBL/GenBank/DDBJ whole genome shotgun (WGS) entry which is preliminary data.</text>
</comment>
<dbReference type="Proteomes" id="UP001168821">
    <property type="component" value="Unassembled WGS sequence"/>
</dbReference>
<name>A0AA38HTU6_9CUCU</name>
<dbReference type="EMBL" id="JALNTZ010000008">
    <property type="protein sequence ID" value="KAJ3643321.1"/>
    <property type="molecule type" value="Genomic_DNA"/>
</dbReference>
<evidence type="ECO:0000313" key="2">
    <source>
        <dbReference type="Proteomes" id="UP001168821"/>
    </source>
</evidence>
<sequence>MNTEDAWRMMRRLSSAHWEQKRSSKFWNHIDSECILALSKAHESLVRPDTMGVAYKGEKDFVYDSIKLGSSSKKETPDELF</sequence>
<evidence type="ECO:0000313" key="1">
    <source>
        <dbReference type="EMBL" id="KAJ3643321.1"/>
    </source>
</evidence>